<dbReference type="InterPro" id="IPR000445">
    <property type="entry name" value="HhH_motif"/>
</dbReference>
<reference evidence="16" key="2">
    <citation type="submission" date="2021-04" db="EMBL/GenBank/DDBJ databases">
        <authorList>
            <person name="Liu J."/>
        </authorList>
    </citation>
    <scope>NUCLEOTIDE SEQUENCE</scope>
    <source>
        <strain evidence="16">BAD-6</strain>
    </source>
</reference>
<dbReference type="CDD" id="cd00056">
    <property type="entry name" value="ENDO3c"/>
    <property type="match status" value="1"/>
</dbReference>
<keyword evidence="13 14" id="KW-0326">Glycosidase</keyword>
<evidence type="ECO:0000259" key="15">
    <source>
        <dbReference type="SMART" id="SM00478"/>
    </source>
</evidence>
<dbReference type="GO" id="GO:0006284">
    <property type="term" value="P:base-excision repair"/>
    <property type="evidence" value="ECO:0007669"/>
    <property type="project" value="UniProtKB-UniRule"/>
</dbReference>
<reference evidence="16" key="1">
    <citation type="submission" date="2021-04" db="EMBL/GenBank/DDBJ databases">
        <title>Sinoanaerobacter chloroacetimidivorans sp. nov., an obligate anaerobic bacterium isolated from anaerobic sludge.</title>
        <authorList>
            <person name="Bao Y."/>
        </authorList>
    </citation>
    <scope>NUCLEOTIDE SEQUENCE</scope>
    <source>
        <strain evidence="16">BAD-6</strain>
    </source>
</reference>
<evidence type="ECO:0000256" key="3">
    <source>
        <dbReference type="ARBA" id="ARBA00008343"/>
    </source>
</evidence>
<dbReference type="EC" id="3.2.2.31" evidence="4 14"/>
<evidence type="ECO:0000256" key="8">
    <source>
        <dbReference type="ARBA" id="ARBA00022763"/>
    </source>
</evidence>
<dbReference type="Gene3D" id="3.90.79.10">
    <property type="entry name" value="Nucleoside Triphosphate Pyrophosphohydrolase"/>
    <property type="match status" value="1"/>
</dbReference>
<keyword evidence="6" id="KW-0004">4Fe-4S</keyword>
<dbReference type="GO" id="GO:0032357">
    <property type="term" value="F:oxidized purine DNA binding"/>
    <property type="evidence" value="ECO:0007669"/>
    <property type="project" value="TreeGrafter"/>
</dbReference>
<evidence type="ECO:0000256" key="6">
    <source>
        <dbReference type="ARBA" id="ARBA00022485"/>
    </source>
</evidence>
<dbReference type="PROSITE" id="PS01155">
    <property type="entry name" value="ENDONUCLEASE_III_2"/>
    <property type="match status" value="1"/>
</dbReference>
<dbReference type="PANTHER" id="PTHR42944">
    <property type="entry name" value="ADENINE DNA GLYCOSYLASE"/>
    <property type="match status" value="1"/>
</dbReference>
<dbReference type="GO" id="GO:0006298">
    <property type="term" value="P:mismatch repair"/>
    <property type="evidence" value="ECO:0007669"/>
    <property type="project" value="TreeGrafter"/>
</dbReference>
<dbReference type="GO" id="GO:0034039">
    <property type="term" value="F:8-oxo-7,8-dihydroguanine DNA N-glycosylase activity"/>
    <property type="evidence" value="ECO:0007669"/>
    <property type="project" value="TreeGrafter"/>
</dbReference>
<dbReference type="Gene3D" id="1.10.1670.10">
    <property type="entry name" value="Helix-hairpin-Helix base-excision DNA repair enzymes (C-terminal)"/>
    <property type="match status" value="1"/>
</dbReference>
<evidence type="ECO:0000256" key="9">
    <source>
        <dbReference type="ARBA" id="ARBA00022801"/>
    </source>
</evidence>
<evidence type="ECO:0000256" key="13">
    <source>
        <dbReference type="ARBA" id="ARBA00023295"/>
    </source>
</evidence>
<comment type="cofactor">
    <cofactor evidence="14">
        <name>[4Fe-4S] cluster</name>
        <dbReference type="ChEBI" id="CHEBI:49883"/>
    </cofactor>
    <text evidence="14">Binds 1 [4Fe-4S] cluster.</text>
</comment>
<dbReference type="InterPro" id="IPR011257">
    <property type="entry name" value="DNA_glycosylase"/>
</dbReference>
<evidence type="ECO:0000256" key="7">
    <source>
        <dbReference type="ARBA" id="ARBA00022723"/>
    </source>
</evidence>
<evidence type="ECO:0000256" key="14">
    <source>
        <dbReference type="RuleBase" id="RU365096"/>
    </source>
</evidence>
<evidence type="ECO:0000256" key="4">
    <source>
        <dbReference type="ARBA" id="ARBA00012045"/>
    </source>
</evidence>
<sequence>MQKNSIDTKDLSLIVTPLLSWYDQHARILPWRENPLPYHVWVSEIMLQQTRVETVKPYFDRWIESLPTLATLAHAPEEQVLKLWEGLGYYNRARNMQKAAKMILDTYGGEVPASYDALLTLPGIGEYTAGAVASIAFGLPVPCVDGNVLRVLTRILTDQREIDQTSVKKYFTEEIRLIIPRERPGDFNQALMELGATVCMPNGLPKCELCPLHFMCKACLQDRVMEFPVKAKKKPRKKEYKTIFLILKEEKIAIRRREESGLLANLWEFPGTAGFLTLKEAKDQLNSWGLLAETIEELNPAKHIFTHIEWHMTGYLCKVTEFEEQNHDFEWVSKKDLTDHFAIPSAYKAFYMQLLSILK</sequence>
<dbReference type="InterPro" id="IPR003265">
    <property type="entry name" value="HhH-GPD_domain"/>
</dbReference>
<dbReference type="SUPFAM" id="SSF48150">
    <property type="entry name" value="DNA-glycosylase"/>
    <property type="match status" value="1"/>
</dbReference>
<accession>A0A8J8B1K5</accession>
<keyword evidence="7" id="KW-0479">Metal-binding</keyword>
<dbReference type="InterPro" id="IPR015797">
    <property type="entry name" value="NUDIX_hydrolase-like_dom_sf"/>
</dbReference>
<dbReference type="InterPro" id="IPR029119">
    <property type="entry name" value="MutY_C"/>
</dbReference>
<dbReference type="GO" id="GO:0035485">
    <property type="term" value="F:adenine/guanine mispair binding"/>
    <property type="evidence" value="ECO:0007669"/>
    <property type="project" value="TreeGrafter"/>
</dbReference>
<keyword evidence="17" id="KW-1185">Reference proteome</keyword>
<proteinExistence type="inferred from homology"/>
<dbReference type="NCBIfam" id="TIGR01084">
    <property type="entry name" value="mutY"/>
    <property type="match status" value="1"/>
</dbReference>
<protein>
    <recommendedName>
        <fullName evidence="5 14">Adenine DNA glycosylase</fullName>
        <ecNumber evidence="4 14">3.2.2.31</ecNumber>
    </recommendedName>
</protein>
<dbReference type="Pfam" id="PF00633">
    <property type="entry name" value="HHH"/>
    <property type="match status" value="1"/>
</dbReference>
<dbReference type="CDD" id="cd03431">
    <property type="entry name" value="NUDIX_DNA_Glycosylase_C-MutY"/>
    <property type="match status" value="1"/>
</dbReference>
<keyword evidence="11" id="KW-0411">Iron-sulfur</keyword>
<dbReference type="Proteomes" id="UP000675664">
    <property type="component" value="Unassembled WGS sequence"/>
</dbReference>
<comment type="similarity">
    <text evidence="3 14">Belongs to the Nth/MutY family.</text>
</comment>
<evidence type="ECO:0000256" key="5">
    <source>
        <dbReference type="ARBA" id="ARBA00022023"/>
    </source>
</evidence>
<evidence type="ECO:0000256" key="11">
    <source>
        <dbReference type="ARBA" id="ARBA00023014"/>
    </source>
</evidence>
<comment type="function">
    <text evidence="2">Adenine glycosylase active on G-A mispairs. MutY also corrects error-prone DNA synthesis past GO lesions which are due to the oxidatively damaged form of guanine: 7,8-dihydro-8-oxoguanine (8-oxo-dGTP).</text>
</comment>
<comment type="catalytic activity">
    <reaction evidence="1 14">
        <text>Hydrolyzes free adenine bases from 7,8-dihydro-8-oxoguanine:adenine mismatched double-stranded DNA, leaving an apurinic site.</text>
        <dbReference type="EC" id="3.2.2.31"/>
    </reaction>
</comment>
<dbReference type="RefSeq" id="WP_227017960.1">
    <property type="nucleotide sequence ID" value="NZ_JAGSND010000004.1"/>
</dbReference>
<evidence type="ECO:0000256" key="10">
    <source>
        <dbReference type="ARBA" id="ARBA00023004"/>
    </source>
</evidence>
<keyword evidence="12" id="KW-0234">DNA repair</keyword>
<dbReference type="FunFam" id="1.10.340.30:FF:000002">
    <property type="entry name" value="Adenine DNA glycosylase"/>
    <property type="match status" value="1"/>
</dbReference>
<keyword evidence="9" id="KW-0378">Hydrolase</keyword>
<keyword evidence="10 14" id="KW-0408">Iron</keyword>
<dbReference type="InterPro" id="IPR005760">
    <property type="entry name" value="A/G_AdeGlyc_MutY"/>
</dbReference>
<dbReference type="GO" id="GO:0000701">
    <property type="term" value="F:purine-specific mismatch base pair DNA N-glycosylase activity"/>
    <property type="evidence" value="ECO:0007669"/>
    <property type="project" value="UniProtKB-EC"/>
</dbReference>
<feature type="domain" description="HhH-GPD" evidence="15">
    <location>
        <begin position="46"/>
        <end position="197"/>
    </location>
</feature>
<organism evidence="16 17">
    <name type="scientific">Sinanaerobacter chloroacetimidivorans</name>
    <dbReference type="NCBI Taxonomy" id="2818044"/>
    <lineage>
        <taxon>Bacteria</taxon>
        <taxon>Bacillati</taxon>
        <taxon>Bacillota</taxon>
        <taxon>Clostridia</taxon>
        <taxon>Peptostreptococcales</taxon>
        <taxon>Anaerovoracaceae</taxon>
        <taxon>Sinanaerobacter</taxon>
    </lineage>
</organism>
<dbReference type="PANTHER" id="PTHR42944:SF1">
    <property type="entry name" value="ADENINE DNA GLYCOSYLASE"/>
    <property type="match status" value="1"/>
</dbReference>
<dbReference type="SMART" id="SM00478">
    <property type="entry name" value="ENDO3c"/>
    <property type="match status" value="1"/>
</dbReference>
<dbReference type="InterPro" id="IPR004036">
    <property type="entry name" value="Endonuclease-III-like_CS2"/>
</dbReference>
<name>A0A8J8B1K5_9FIRM</name>
<dbReference type="Gene3D" id="1.10.340.30">
    <property type="entry name" value="Hypothetical protein, domain 2"/>
    <property type="match status" value="1"/>
</dbReference>
<gene>
    <name evidence="16" type="primary">mutY</name>
    <name evidence="16" type="ORF">KCX82_08110</name>
</gene>
<dbReference type="InterPro" id="IPR023170">
    <property type="entry name" value="HhH_base_excis_C"/>
</dbReference>
<dbReference type="EMBL" id="JAGSND010000004">
    <property type="protein sequence ID" value="MBR0597832.1"/>
    <property type="molecule type" value="Genomic_DNA"/>
</dbReference>
<evidence type="ECO:0000313" key="16">
    <source>
        <dbReference type="EMBL" id="MBR0597832.1"/>
    </source>
</evidence>
<keyword evidence="8 14" id="KW-0227">DNA damage</keyword>
<dbReference type="Pfam" id="PF14815">
    <property type="entry name" value="NUDIX_4"/>
    <property type="match status" value="1"/>
</dbReference>
<comment type="caution">
    <text evidence="16">The sequence shown here is derived from an EMBL/GenBank/DDBJ whole genome shotgun (WGS) entry which is preliminary data.</text>
</comment>
<evidence type="ECO:0000256" key="2">
    <source>
        <dbReference type="ARBA" id="ARBA00002933"/>
    </source>
</evidence>
<evidence type="ECO:0000256" key="1">
    <source>
        <dbReference type="ARBA" id="ARBA00000843"/>
    </source>
</evidence>
<dbReference type="AlphaFoldDB" id="A0A8J8B1K5"/>
<evidence type="ECO:0000313" key="17">
    <source>
        <dbReference type="Proteomes" id="UP000675664"/>
    </source>
</evidence>
<evidence type="ECO:0000256" key="12">
    <source>
        <dbReference type="ARBA" id="ARBA00023204"/>
    </source>
</evidence>
<dbReference type="GO" id="GO:0046872">
    <property type="term" value="F:metal ion binding"/>
    <property type="evidence" value="ECO:0007669"/>
    <property type="project" value="UniProtKB-UniRule"/>
</dbReference>
<dbReference type="InterPro" id="IPR044298">
    <property type="entry name" value="MIG/MutY"/>
</dbReference>
<dbReference type="Pfam" id="PF00730">
    <property type="entry name" value="HhH-GPD"/>
    <property type="match status" value="1"/>
</dbReference>
<dbReference type="SUPFAM" id="SSF55811">
    <property type="entry name" value="Nudix"/>
    <property type="match status" value="1"/>
</dbReference>
<dbReference type="GO" id="GO:0051539">
    <property type="term" value="F:4 iron, 4 sulfur cluster binding"/>
    <property type="evidence" value="ECO:0007669"/>
    <property type="project" value="UniProtKB-UniRule"/>
</dbReference>